<feature type="signal peptide" evidence="1">
    <location>
        <begin position="1"/>
        <end position="20"/>
    </location>
</feature>
<evidence type="ECO:0008006" key="4">
    <source>
        <dbReference type="Google" id="ProtNLM"/>
    </source>
</evidence>
<dbReference type="Pfam" id="PF20060">
    <property type="entry name" value="DUF6459"/>
    <property type="match status" value="1"/>
</dbReference>
<sequence length="175" mass="18189">MPAAAAVSAAAVPAASAASAAAVSAAAAADAPAGATPGGGGSRLSRAEHPDAFFEKQPTSRRDLPDPAPLVVNLARCMVEILAGAREIEQLARWVTDDVYRHLMKRVVLAARARNAHGEAPSRPAFSVGSVRVTEPKDGVVEAVVVIHGRARSRAVAVRLEGLDRRWRATAVHVL</sequence>
<gene>
    <name evidence="2" type="ORF">GCM10025780_36620</name>
</gene>
<feature type="chain" id="PRO_5046689327" description="3-hydroxyacyl-CoA dehydrogenase" evidence="1">
    <location>
        <begin position="21"/>
        <end position="175"/>
    </location>
</feature>
<dbReference type="InterPro" id="IPR045596">
    <property type="entry name" value="DUF6459"/>
</dbReference>
<keyword evidence="3" id="KW-1185">Reference proteome</keyword>
<dbReference type="EMBL" id="BAABLM010000012">
    <property type="protein sequence ID" value="GAA4686585.1"/>
    <property type="molecule type" value="Genomic_DNA"/>
</dbReference>
<reference evidence="3" key="1">
    <citation type="journal article" date="2019" name="Int. J. Syst. Evol. Microbiol.">
        <title>The Global Catalogue of Microorganisms (GCM) 10K type strain sequencing project: providing services to taxonomists for standard genome sequencing and annotation.</title>
        <authorList>
            <consortium name="The Broad Institute Genomics Platform"/>
            <consortium name="The Broad Institute Genome Sequencing Center for Infectious Disease"/>
            <person name="Wu L."/>
            <person name="Ma J."/>
        </authorList>
    </citation>
    <scope>NUCLEOTIDE SEQUENCE [LARGE SCALE GENOMIC DNA]</scope>
    <source>
        <strain evidence="3">JCM 18956</strain>
    </source>
</reference>
<comment type="caution">
    <text evidence="2">The sequence shown here is derived from an EMBL/GenBank/DDBJ whole genome shotgun (WGS) entry which is preliminary data.</text>
</comment>
<evidence type="ECO:0000313" key="3">
    <source>
        <dbReference type="Proteomes" id="UP001501295"/>
    </source>
</evidence>
<organism evidence="2 3">
    <name type="scientific">Frondihabitans cladoniiphilus</name>
    <dbReference type="NCBI Taxonomy" id="715785"/>
    <lineage>
        <taxon>Bacteria</taxon>
        <taxon>Bacillati</taxon>
        <taxon>Actinomycetota</taxon>
        <taxon>Actinomycetes</taxon>
        <taxon>Micrococcales</taxon>
        <taxon>Microbacteriaceae</taxon>
        <taxon>Frondihabitans</taxon>
    </lineage>
</organism>
<protein>
    <recommendedName>
        <fullName evidence="4">3-hydroxyacyl-CoA dehydrogenase</fullName>
    </recommendedName>
</protein>
<name>A0ABP8WF13_9MICO</name>
<evidence type="ECO:0000256" key="1">
    <source>
        <dbReference type="SAM" id="SignalP"/>
    </source>
</evidence>
<proteinExistence type="predicted"/>
<evidence type="ECO:0000313" key="2">
    <source>
        <dbReference type="EMBL" id="GAA4686585.1"/>
    </source>
</evidence>
<dbReference type="Proteomes" id="UP001501295">
    <property type="component" value="Unassembled WGS sequence"/>
</dbReference>
<accession>A0ABP8WF13</accession>
<keyword evidence="1" id="KW-0732">Signal</keyword>